<dbReference type="InterPro" id="IPR002102">
    <property type="entry name" value="Cohesin_dom"/>
</dbReference>
<proteinExistence type="predicted"/>
<evidence type="ECO:0000256" key="4">
    <source>
        <dbReference type="SAM" id="MobiDB-lite"/>
    </source>
</evidence>
<dbReference type="GO" id="GO:0005576">
    <property type="term" value="C:extracellular region"/>
    <property type="evidence" value="ECO:0007669"/>
    <property type="project" value="UniProtKB-SubCell"/>
</dbReference>
<dbReference type="GO" id="GO:0030246">
    <property type="term" value="F:carbohydrate binding"/>
    <property type="evidence" value="ECO:0007669"/>
    <property type="project" value="InterPro"/>
</dbReference>
<evidence type="ECO:0000256" key="3">
    <source>
        <dbReference type="ARBA" id="ARBA00022737"/>
    </source>
</evidence>
<evidence type="ECO:0000259" key="5">
    <source>
        <dbReference type="Pfam" id="PF00963"/>
    </source>
</evidence>
<feature type="domain" description="Cohesin" evidence="5">
    <location>
        <begin position="99"/>
        <end position="230"/>
    </location>
</feature>
<keyword evidence="3" id="KW-0677">Repeat</keyword>
<gene>
    <name evidence="6" type="ORF">EFD62_13000</name>
</gene>
<dbReference type="RefSeq" id="WP_069193747.1">
    <property type="nucleotide sequence ID" value="NZ_RLII01000020.1"/>
</dbReference>
<dbReference type="CDD" id="cd08547">
    <property type="entry name" value="Type_II_cohesin"/>
    <property type="match status" value="1"/>
</dbReference>
<dbReference type="GO" id="GO:0000272">
    <property type="term" value="P:polysaccharide catabolic process"/>
    <property type="evidence" value="ECO:0007669"/>
    <property type="project" value="InterPro"/>
</dbReference>
<accession>A0A4Q0I297</accession>
<evidence type="ECO:0000256" key="1">
    <source>
        <dbReference type="ARBA" id="ARBA00004613"/>
    </source>
</evidence>
<dbReference type="InterPro" id="IPR008965">
    <property type="entry name" value="CBM2/CBM3_carb-bd_dom_sf"/>
</dbReference>
<dbReference type="Proteomes" id="UP000289166">
    <property type="component" value="Unassembled WGS sequence"/>
</dbReference>
<sequence>MIKSSLIKIGIITVLLVSILCSCSTTGRESKTADPTASIEANKDNDASKEPVYSESPDIMETAKPDPSPDNNTDVLNQTSEPTNNEELTGNLNAADIRIVLDRNTAKKGEIITAKIILNNIANIAGYQVNIKYDPNILQAVDLDSGEPLENKQMPSDGNILVNSDYNVLPLVANDDEKGLINFGKAYIDVDKYRESNKPESSGVLALIGFKVLKEDSTTVAFEDTPTMPNALSGTFFYDWNFEVLTNYSVGEGARLN</sequence>
<dbReference type="SUPFAM" id="SSF49384">
    <property type="entry name" value="Carbohydrate-binding domain"/>
    <property type="match status" value="1"/>
</dbReference>
<dbReference type="Gene3D" id="2.60.40.680">
    <property type="match status" value="1"/>
</dbReference>
<name>A0A4Q0I297_9FIRM</name>
<dbReference type="PROSITE" id="PS51257">
    <property type="entry name" value="PROKAR_LIPOPROTEIN"/>
    <property type="match status" value="1"/>
</dbReference>
<reference evidence="7" key="1">
    <citation type="submission" date="2018-11" db="EMBL/GenBank/DDBJ databases">
        <title>Genome sequencing of a novel mesophilic and cellulolytic organism within the genus Hungateiclostridium.</title>
        <authorList>
            <person name="Rettenmaier R."/>
            <person name="Liebl W."/>
            <person name="Zverlov V."/>
        </authorList>
    </citation>
    <scope>NUCLEOTIDE SEQUENCE [LARGE SCALE GENOMIC DNA]</scope>
    <source>
        <strain evidence="7">N2K1</strain>
    </source>
</reference>
<keyword evidence="2" id="KW-0964">Secreted</keyword>
<evidence type="ECO:0000313" key="6">
    <source>
        <dbReference type="EMBL" id="RXE58350.1"/>
    </source>
</evidence>
<comment type="caution">
    <text evidence="6">The sequence shown here is derived from an EMBL/GenBank/DDBJ whole genome shotgun (WGS) entry which is preliminary data.</text>
</comment>
<feature type="compositionally biased region" description="Polar residues" evidence="4">
    <location>
        <begin position="69"/>
        <end position="88"/>
    </location>
</feature>
<organism evidence="6 7">
    <name type="scientific">Acetivibrio mesophilus</name>
    <dbReference type="NCBI Taxonomy" id="2487273"/>
    <lineage>
        <taxon>Bacteria</taxon>
        <taxon>Bacillati</taxon>
        <taxon>Bacillota</taxon>
        <taxon>Clostridia</taxon>
        <taxon>Eubacteriales</taxon>
        <taxon>Oscillospiraceae</taxon>
        <taxon>Acetivibrio</taxon>
    </lineage>
</organism>
<dbReference type="Pfam" id="PF00963">
    <property type="entry name" value="Cohesin"/>
    <property type="match status" value="1"/>
</dbReference>
<dbReference type="EMBL" id="RLII01000020">
    <property type="protein sequence ID" value="RXE58350.1"/>
    <property type="molecule type" value="Genomic_DNA"/>
</dbReference>
<comment type="subcellular location">
    <subcellularLocation>
        <location evidence="1">Secreted</location>
    </subcellularLocation>
</comment>
<evidence type="ECO:0000256" key="2">
    <source>
        <dbReference type="ARBA" id="ARBA00022525"/>
    </source>
</evidence>
<dbReference type="AlphaFoldDB" id="A0A4Q0I297"/>
<feature type="region of interest" description="Disordered" evidence="4">
    <location>
        <begin position="26"/>
        <end position="88"/>
    </location>
</feature>
<keyword evidence="7" id="KW-1185">Reference proteome</keyword>
<dbReference type="OrthoDB" id="9768786at2"/>
<evidence type="ECO:0000313" key="7">
    <source>
        <dbReference type="Proteomes" id="UP000289166"/>
    </source>
</evidence>
<protein>
    <submittedName>
        <fullName evidence="6">Cellulosome anchor protein</fullName>
    </submittedName>
</protein>